<sequence length="130" mass="14122">MSGLLLKHLAFLGPNRPPASITLEAGLNVICGASETGKSFIVESIDFMLGGSEPPKDIPEKAGYDRVRLLIESAGWPPLGLERSIEGVISLHTKRHYLTENPLQSARFCVIGTVELERTPFHTPSLSAWA</sequence>
<dbReference type="RefSeq" id="WP_183417486.1">
    <property type="nucleotide sequence ID" value="NZ_JACHXA010000009.1"/>
</dbReference>
<dbReference type="GO" id="GO:0016887">
    <property type="term" value="F:ATP hydrolysis activity"/>
    <property type="evidence" value="ECO:0007669"/>
    <property type="project" value="InterPro"/>
</dbReference>
<evidence type="ECO:0000313" key="2">
    <source>
        <dbReference type="EMBL" id="MBB3066660.1"/>
    </source>
</evidence>
<accession>A0A839SYB3</accession>
<protein>
    <recommendedName>
        <fullName evidence="1">Rad50/SbcC-type AAA domain-containing protein</fullName>
    </recommendedName>
</protein>
<dbReference type="InterPro" id="IPR038729">
    <property type="entry name" value="Rad50/SbcC_AAA"/>
</dbReference>
<evidence type="ECO:0000313" key="3">
    <source>
        <dbReference type="Proteomes" id="UP000581135"/>
    </source>
</evidence>
<dbReference type="EMBL" id="JACHXA010000009">
    <property type="protein sequence ID" value="MBB3066660.1"/>
    <property type="molecule type" value="Genomic_DNA"/>
</dbReference>
<keyword evidence="3" id="KW-1185">Reference proteome</keyword>
<dbReference type="Proteomes" id="UP000581135">
    <property type="component" value="Unassembled WGS sequence"/>
</dbReference>
<organism evidence="2 3">
    <name type="scientific">Limibacillus halophilus</name>
    <dbReference type="NCBI Taxonomy" id="1579333"/>
    <lineage>
        <taxon>Bacteria</taxon>
        <taxon>Pseudomonadati</taxon>
        <taxon>Pseudomonadota</taxon>
        <taxon>Alphaproteobacteria</taxon>
        <taxon>Rhodospirillales</taxon>
        <taxon>Rhodovibrionaceae</taxon>
        <taxon>Limibacillus</taxon>
    </lineage>
</organism>
<dbReference type="Gene3D" id="3.40.50.300">
    <property type="entry name" value="P-loop containing nucleotide triphosphate hydrolases"/>
    <property type="match status" value="1"/>
</dbReference>
<comment type="caution">
    <text evidence="2">The sequence shown here is derived from an EMBL/GenBank/DDBJ whole genome shotgun (WGS) entry which is preliminary data.</text>
</comment>
<dbReference type="Pfam" id="PF13476">
    <property type="entry name" value="AAA_23"/>
    <property type="match status" value="1"/>
</dbReference>
<proteinExistence type="predicted"/>
<dbReference type="InterPro" id="IPR027417">
    <property type="entry name" value="P-loop_NTPase"/>
</dbReference>
<feature type="domain" description="Rad50/SbcC-type AAA" evidence="1">
    <location>
        <begin position="20"/>
        <end position="66"/>
    </location>
</feature>
<dbReference type="GO" id="GO:0006302">
    <property type="term" value="P:double-strand break repair"/>
    <property type="evidence" value="ECO:0007669"/>
    <property type="project" value="InterPro"/>
</dbReference>
<dbReference type="AlphaFoldDB" id="A0A839SYB3"/>
<name>A0A839SYB3_9PROT</name>
<gene>
    <name evidence="2" type="ORF">FHR98_002968</name>
</gene>
<reference evidence="2 3" key="1">
    <citation type="submission" date="2020-08" db="EMBL/GenBank/DDBJ databases">
        <title>Genomic Encyclopedia of Type Strains, Phase III (KMG-III): the genomes of soil and plant-associated and newly described type strains.</title>
        <authorList>
            <person name="Whitman W."/>
        </authorList>
    </citation>
    <scope>NUCLEOTIDE SEQUENCE [LARGE SCALE GENOMIC DNA]</scope>
    <source>
        <strain evidence="2 3">CECT 8803</strain>
    </source>
</reference>
<evidence type="ECO:0000259" key="1">
    <source>
        <dbReference type="Pfam" id="PF13476"/>
    </source>
</evidence>